<dbReference type="PROSITE" id="PS50808">
    <property type="entry name" value="ZF_BED"/>
    <property type="match status" value="1"/>
</dbReference>
<keyword evidence="1" id="KW-0479">Metal-binding</keyword>
<evidence type="ECO:0000256" key="7">
    <source>
        <dbReference type="ARBA" id="ARBA00023242"/>
    </source>
</evidence>
<evidence type="ECO:0000256" key="6">
    <source>
        <dbReference type="ARBA" id="ARBA00023125"/>
    </source>
</evidence>
<dbReference type="Pfam" id="PF03184">
    <property type="entry name" value="DDE_1"/>
    <property type="match status" value="1"/>
</dbReference>
<accession>A0AAV1QF80</accession>
<name>A0AAV1QF80_SCOSC</name>
<dbReference type="InterPro" id="IPR003656">
    <property type="entry name" value="Znf_BED"/>
</dbReference>
<dbReference type="GO" id="GO:0000981">
    <property type="term" value="F:DNA-binding transcription factor activity, RNA polymerase II-specific"/>
    <property type="evidence" value="ECO:0007669"/>
    <property type="project" value="TreeGrafter"/>
</dbReference>
<feature type="region of interest" description="Disordered" evidence="9">
    <location>
        <begin position="299"/>
        <end position="362"/>
    </location>
</feature>
<evidence type="ECO:0000256" key="2">
    <source>
        <dbReference type="ARBA" id="ARBA00022737"/>
    </source>
</evidence>
<organism evidence="12 13">
    <name type="scientific">Scomber scombrus</name>
    <name type="common">Atlantic mackerel</name>
    <name type="synonym">Scomber vernalis</name>
    <dbReference type="NCBI Taxonomy" id="13677"/>
    <lineage>
        <taxon>Eukaryota</taxon>
        <taxon>Metazoa</taxon>
        <taxon>Chordata</taxon>
        <taxon>Craniata</taxon>
        <taxon>Vertebrata</taxon>
        <taxon>Euteleostomi</taxon>
        <taxon>Actinopterygii</taxon>
        <taxon>Neopterygii</taxon>
        <taxon>Teleostei</taxon>
        <taxon>Neoteleostei</taxon>
        <taxon>Acanthomorphata</taxon>
        <taxon>Pelagiaria</taxon>
        <taxon>Scombriformes</taxon>
        <taxon>Scombridae</taxon>
        <taxon>Scomber</taxon>
    </lineage>
</organism>
<dbReference type="PANTHER" id="PTHR24388:SF45">
    <property type="entry name" value="POGO TRANSPOSABLE ELEMENT DERIVED WITH ZNF DOMAIN"/>
    <property type="match status" value="1"/>
</dbReference>
<feature type="domain" description="BED-type" evidence="11">
    <location>
        <begin position="503"/>
        <end position="565"/>
    </location>
</feature>
<evidence type="ECO:0000313" key="12">
    <source>
        <dbReference type="EMBL" id="CAK6982763.1"/>
    </source>
</evidence>
<feature type="compositionally biased region" description="Basic residues" evidence="9">
    <location>
        <begin position="237"/>
        <end position="252"/>
    </location>
</feature>
<evidence type="ECO:0000259" key="10">
    <source>
        <dbReference type="PROSITE" id="PS50157"/>
    </source>
</evidence>
<evidence type="ECO:0000256" key="8">
    <source>
        <dbReference type="PROSITE-ProRule" id="PRU00042"/>
    </source>
</evidence>
<evidence type="ECO:0000259" key="11">
    <source>
        <dbReference type="PROSITE" id="PS50808"/>
    </source>
</evidence>
<keyword evidence="5" id="KW-0832">Ubl conjugation</keyword>
<dbReference type="Pfam" id="PF25429">
    <property type="entry name" value="zf-POGZ"/>
    <property type="match status" value="1"/>
</dbReference>
<gene>
    <name evidence="12" type="ORF">FSCOSCO3_A003702</name>
</gene>
<dbReference type="Gene3D" id="3.30.160.60">
    <property type="entry name" value="Classic Zinc Finger"/>
    <property type="match status" value="1"/>
</dbReference>
<dbReference type="GO" id="GO:0008270">
    <property type="term" value="F:zinc ion binding"/>
    <property type="evidence" value="ECO:0007669"/>
    <property type="project" value="UniProtKB-KW"/>
</dbReference>
<keyword evidence="6" id="KW-0238">DNA-binding</keyword>
<dbReference type="InterPro" id="IPR059074">
    <property type="entry name" value="zf-C2H2_Z280C_D"/>
</dbReference>
<dbReference type="SMART" id="SM00355">
    <property type="entry name" value="ZnF_C2H2"/>
    <property type="match status" value="8"/>
</dbReference>
<keyword evidence="3 8" id="KW-0863">Zinc-finger</keyword>
<dbReference type="Pfam" id="PF25414">
    <property type="entry name" value="zf-C2H2_Z280C_D"/>
    <property type="match status" value="1"/>
</dbReference>
<feature type="domain" description="C2H2-type" evidence="10">
    <location>
        <begin position="396"/>
        <end position="423"/>
    </location>
</feature>
<feature type="domain" description="C2H2-type" evidence="10">
    <location>
        <begin position="433"/>
        <end position="461"/>
    </location>
</feature>
<dbReference type="Proteomes" id="UP001314229">
    <property type="component" value="Unassembled WGS sequence"/>
</dbReference>
<evidence type="ECO:0000256" key="4">
    <source>
        <dbReference type="ARBA" id="ARBA00022833"/>
    </source>
</evidence>
<feature type="region of interest" description="Disordered" evidence="9">
    <location>
        <begin position="1229"/>
        <end position="1253"/>
    </location>
</feature>
<keyword evidence="7" id="KW-0539">Nucleus</keyword>
<dbReference type="InterPro" id="IPR057618">
    <property type="entry name" value="Znf_POGZ/Z280C-D-like"/>
</dbReference>
<evidence type="ECO:0000256" key="1">
    <source>
        <dbReference type="ARBA" id="ARBA00022723"/>
    </source>
</evidence>
<dbReference type="GO" id="GO:0000978">
    <property type="term" value="F:RNA polymerase II cis-regulatory region sequence-specific DNA binding"/>
    <property type="evidence" value="ECO:0007669"/>
    <property type="project" value="TreeGrafter"/>
</dbReference>
<keyword evidence="2" id="KW-0677">Repeat</keyword>
<dbReference type="AlphaFoldDB" id="A0AAV1QF80"/>
<dbReference type="PROSITE" id="PS00028">
    <property type="entry name" value="ZINC_FINGER_C2H2_1"/>
    <property type="match status" value="3"/>
</dbReference>
<feature type="region of interest" description="Disordered" evidence="9">
    <location>
        <begin position="601"/>
        <end position="634"/>
    </location>
</feature>
<protein>
    <submittedName>
        <fullName evidence="12">Pogo transposable element with ZNF domain</fullName>
    </submittedName>
</protein>
<sequence length="1275" mass="143367">MDVFMCFINIIKQLLLQSDIPPPRSDCSSTRKDPDRSTTAVNNVPGPDKVMEETVGSDDGGADLLMECDEDEEFEVEQHDEALPAVPIIIMEDEEDEEEGEQVEVEMGEANPPVRVIPIPLLPLNPFSHFSMPMSGVRRVFMVNGQMIPLWPGGGSTELKLLSHPSGSASGFTIVQIPDDALRAPPPPPEPEHIPIITGVVSGEAAQKVLNEHNVNFIPQNPRQKSPDPPPSQKQAARGRGRPAVPKKKPQRKGQPGQDFPPDCMVCLSPFKLITELRGLMCLCSPAIAQSLRILRRKKPRRWIKHKKKINKSHTRTQPGYKSTSPLQKRRSDDFLSEQISSPPPLSLKPDPSDPPPEPPPHGKLVIMVEDFYYGTDPGPKTSKVQQPARKYTGPYRCIHCTQTLPNNIQLMSHMQQHVSSMSQQDEHMDSVSSCPHCYRHFSSAFKLQCHLEAVHSQYESTAKCKICELEFGSEPTFLWHMKSTHKPGEMPYICQVCDFRSSFYSDVWSHFLQTHADTNNLMCQYCLRVLRSSSCYQQHFARHQRKTVFSCDMCRLHFLYVKERVEHKTLHHTTHIKPTQLTGLKPGTKVTVRTYSVVGGSENDSQRRSAAPCKVVDVEPGPPPPEPPKRRPVERLGPLLSQLTQDSEALGVSRPSRCVECLTSVQDFSSHFPSLVHCSLCRFTTCCSTSYANHMINNHAGYRKKPQYFSMFQSDCRYLSERLRCESCSFSSCRGDVMANHLAERPEHCCVIGTHTHTEQIKENIQTDSVTSSGGRGGAFIPIHLLPSTQTPPQLSVKTLHPPSSLSSSPAMTVKFLGRRPPEQSSGLSVSQLSVLLFSLCHGLPQAARRFHLSPLTLLQLTEQRDRRLARLVWHWKTDRMAAWVLSQREQQLLLQEETLLETAQRALGDDSQLIERYGWAVDFMLRHHLSLQPISSRQRRGLPRDIHVHSMATIRSLCAKVDGSALPPRSVGFMDELAVFINTEKFSNQNPAALKLFGSPGDSPLLDVVLSGLSDGTFLPPLLFFRGAAVDVPDGFPENVLLEARLEGFSDQERLHIWTQKVWRPHLASLPDSRSVLMVDVHRGHLTDEFHDDMRAASTELVFIPAGCCCRLQPLDLCITPVLREFLQAQWTQLVSQGGLDGLSLDQLALTLTCWFSEVSFMLNADRHILHRSFTSVCNLQQEQQEEKASMIRTLTEMLIQPPASHLPLPPPHPPPAEQVELLLVMQQEEEEEEEERKWKQPSLRSPSSVCRVFDADSDQDSFLGFDDAEMDD</sequence>
<feature type="region of interest" description="Disordered" evidence="9">
    <location>
        <begin position="218"/>
        <end position="262"/>
    </location>
</feature>
<keyword evidence="13" id="KW-1185">Reference proteome</keyword>
<dbReference type="EMBL" id="CAWUFR010001100">
    <property type="protein sequence ID" value="CAK6982763.1"/>
    <property type="molecule type" value="Genomic_DNA"/>
</dbReference>
<evidence type="ECO:0000256" key="3">
    <source>
        <dbReference type="ARBA" id="ARBA00022771"/>
    </source>
</evidence>
<feature type="compositionally biased region" description="Basic residues" evidence="9">
    <location>
        <begin position="299"/>
        <end position="315"/>
    </location>
</feature>
<dbReference type="InterPro" id="IPR013087">
    <property type="entry name" value="Znf_C2H2_type"/>
</dbReference>
<evidence type="ECO:0000256" key="5">
    <source>
        <dbReference type="ARBA" id="ARBA00022843"/>
    </source>
</evidence>
<dbReference type="PROSITE" id="PS50157">
    <property type="entry name" value="ZINC_FINGER_C2H2_2"/>
    <property type="match status" value="2"/>
</dbReference>
<reference evidence="12 13" key="1">
    <citation type="submission" date="2024-01" db="EMBL/GenBank/DDBJ databases">
        <authorList>
            <person name="Alioto T."/>
            <person name="Alioto T."/>
            <person name="Gomez Garrido J."/>
        </authorList>
    </citation>
    <scope>NUCLEOTIDE SEQUENCE [LARGE SCALE GENOMIC DNA]</scope>
</reference>
<keyword evidence="4" id="KW-0862">Zinc</keyword>
<feature type="compositionally biased region" description="Pro residues" evidence="9">
    <location>
        <begin position="342"/>
        <end position="362"/>
    </location>
</feature>
<evidence type="ECO:0000313" key="13">
    <source>
        <dbReference type="Proteomes" id="UP001314229"/>
    </source>
</evidence>
<proteinExistence type="predicted"/>
<comment type="caution">
    <text evidence="12">The sequence shown here is derived from an EMBL/GenBank/DDBJ whole genome shotgun (WGS) entry which is preliminary data.</text>
</comment>
<feature type="compositionally biased region" description="Polar residues" evidence="9">
    <location>
        <begin position="316"/>
        <end position="327"/>
    </location>
</feature>
<dbReference type="PANTHER" id="PTHR24388">
    <property type="entry name" value="ZINC FINGER PROTEIN"/>
    <property type="match status" value="1"/>
</dbReference>
<feature type="region of interest" description="Disordered" evidence="9">
    <location>
        <begin position="19"/>
        <end position="48"/>
    </location>
</feature>
<evidence type="ECO:0000256" key="9">
    <source>
        <dbReference type="SAM" id="MobiDB-lite"/>
    </source>
</evidence>
<dbReference type="InterPro" id="IPR050527">
    <property type="entry name" value="Snail/Krueppel_Znf"/>
</dbReference>
<dbReference type="InterPro" id="IPR004875">
    <property type="entry name" value="DDE_SF_endonuclease_dom"/>
</dbReference>